<accession>A0ABT4IMK5</accession>
<evidence type="ECO:0000313" key="7">
    <source>
        <dbReference type="EMBL" id="MCZ0862988.1"/>
    </source>
</evidence>
<evidence type="ECO:0000259" key="6">
    <source>
        <dbReference type="PROSITE" id="PS50249"/>
    </source>
</evidence>
<gene>
    <name evidence="7" type="ORF">O0S09_06975</name>
</gene>
<dbReference type="InterPro" id="IPR028090">
    <property type="entry name" value="JAB_dom_prok"/>
</dbReference>
<feature type="domain" description="MPN" evidence="6">
    <location>
        <begin position="1"/>
        <end position="124"/>
    </location>
</feature>
<keyword evidence="1" id="KW-0645">Protease</keyword>
<keyword evidence="4" id="KW-0862">Zinc</keyword>
<evidence type="ECO:0000256" key="5">
    <source>
        <dbReference type="ARBA" id="ARBA00023049"/>
    </source>
</evidence>
<evidence type="ECO:0000256" key="1">
    <source>
        <dbReference type="ARBA" id="ARBA00022670"/>
    </source>
</evidence>
<dbReference type="EMBL" id="JAPTGC010000008">
    <property type="protein sequence ID" value="MCZ0862988.1"/>
    <property type="molecule type" value="Genomic_DNA"/>
</dbReference>
<dbReference type="SUPFAM" id="SSF102712">
    <property type="entry name" value="JAB1/MPN domain"/>
    <property type="match status" value="1"/>
</dbReference>
<dbReference type="RefSeq" id="WP_268923249.1">
    <property type="nucleotide sequence ID" value="NZ_JAPTGC010000008.1"/>
</dbReference>
<protein>
    <submittedName>
        <fullName evidence="7">Mov34/MPN/PAD-1 family protein</fullName>
    </submittedName>
</protein>
<dbReference type="Gene3D" id="3.40.140.10">
    <property type="entry name" value="Cytidine Deaminase, domain 2"/>
    <property type="match status" value="1"/>
</dbReference>
<dbReference type="CDD" id="cd08072">
    <property type="entry name" value="MPN_archaeal"/>
    <property type="match status" value="1"/>
</dbReference>
<evidence type="ECO:0000256" key="2">
    <source>
        <dbReference type="ARBA" id="ARBA00022723"/>
    </source>
</evidence>
<sequence length="124" mass="13493">MFVRAIDREVLDLLLEMGRSSSPDEFIVMLGSEKGVITTVYPIAGTTVTSDSATIFMDMVPLGMQIAGTAHSHPNGALWPSDADLQTFAETGQCHIIVGDPFEADSWRCFDREGREKSLEVVSA</sequence>
<name>A0ABT4IMK5_9EURY</name>
<dbReference type="Pfam" id="PF14464">
    <property type="entry name" value="Prok-JAB"/>
    <property type="match status" value="1"/>
</dbReference>
<keyword evidence="5" id="KW-0482">Metalloprotease</keyword>
<keyword evidence="3" id="KW-0378">Hydrolase</keyword>
<dbReference type="InterPro" id="IPR037518">
    <property type="entry name" value="MPN"/>
</dbReference>
<evidence type="ECO:0000256" key="4">
    <source>
        <dbReference type="ARBA" id="ARBA00022833"/>
    </source>
</evidence>
<keyword evidence="8" id="KW-1185">Reference proteome</keyword>
<proteinExistence type="predicted"/>
<reference evidence="7" key="1">
    <citation type="submission" date="2022-12" db="EMBL/GenBank/DDBJ databases">
        <title>Isolation and characterisation of novel Methanocorpusculum spp. from native Australian herbivores indicates the genus is ancestrally host-associated.</title>
        <authorList>
            <person name="Volmer J.G."/>
            <person name="Soo R.M."/>
            <person name="Evans P.N."/>
            <person name="Hoedt E.C."/>
            <person name="Astorga Alsina A.L."/>
            <person name="Woodcroft B.J."/>
            <person name="Tyson G.W."/>
            <person name="Hugenholtz P."/>
            <person name="Morrison M."/>
        </authorList>
    </citation>
    <scope>NUCLEOTIDE SEQUENCE</scope>
    <source>
        <strain evidence="7">CW153</strain>
    </source>
</reference>
<dbReference type="PROSITE" id="PS50249">
    <property type="entry name" value="MPN"/>
    <property type="match status" value="1"/>
</dbReference>
<evidence type="ECO:0000313" key="8">
    <source>
        <dbReference type="Proteomes" id="UP001141336"/>
    </source>
</evidence>
<evidence type="ECO:0000256" key="3">
    <source>
        <dbReference type="ARBA" id="ARBA00022801"/>
    </source>
</evidence>
<comment type="caution">
    <text evidence="7">The sequence shown here is derived from an EMBL/GenBank/DDBJ whole genome shotgun (WGS) entry which is preliminary data.</text>
</comment>
<organism evidence="7 8">
    <name type="scientific">Methanocorpusculum vombati</name>
    <dbReference type="NCBI Taxonomy" id="3002864"/>
    <lineage>
        <taxon>Archaea</taxon>
        <taxon>Methanobacteriati</taxon>
        <taxon>Methanobacteriota</taxon>
        <taxon>Stenosarchaea group</taxon>
        <taxon>Methanomicrobia</taxon>
        <taxon>Methanomicrobiales</taxon>
        <taxon>Methanocorpusculaceae</taxon>
        <taxon>Methanocorpusculum</taxon>
    </lineage>
</organism>
<dbReference type="Proteomes" id="UP001141336">
    <property type="component" value="Unassembled WGS sequence"/>
</dbReference>
<keyword evidence="2" id="KW-0479">Metal-binding</keyword>